<sequence>MAHKGKMKNQDEDLPPDIKDWSKHQVREWALKLDDVDDGVAEILLQQDINGPSLLLLDTEDFKKIGLTFGPAKLDHSCQR</sequence>
<dbReference type="InterPro" id="IPR013761">
    <property type="entry name" value="SAM/pointed_sf"/>
</dbReference>
<accession>A0AAW1FT68</accession>
<evidence type="ECO:0000259" key="1">
    <source>
        <dbReference type="PROSITE" id="PS50105"/>
    </source>
</evidence>
<reference evidence="2 3" key="1">
    <citation type="journal article" date="2024" name="Genome Biol. Evol.">
        <title>Chromosome-level genome assembly of the viviparous eelpout Zoarces viviparus.</title>
        <authorList>
            <person name="Fuhrmann N."/>
            <person name="Brasseur M.V."/>
            <person name="Bakowski C.E."/>
            <person name="Podsiadlowski L."/>
            <person name="Prost S."/>
            <person name="Krehenwinkel H."/>
            <person name="Mayer C."/>
        </authorList>
    </citation>
    <scope>NUCLEOTIDE SEQUENCE [LARGE SCALE GENOMIC DNA]</scope>
    <source>
        <strain evidence="2">NO-MEL_2022_Ind0_liver</strain>
    </source>
</reference>
<dbReference type="AlphaFoldDB" id="A0AAW1FT68"/>
<dbReference type="Proteomes" id="UP001488805">
    <property type="component" value="Unassembled WGS sequence"/>
</dbReference>
<protein>
    <recommendedName>
        <fullName evidence="1">SAM domain-containing protein</fullName>
    </recommendedName>
</protein>
<feature type="domain" description="SAM" evidence="1">
    <location>
        <begin position="21"/>
        <end position="68"/>
    </location>
</feature>
<proteinExistence type="predicted"/>
<evidence type="ECO:0000313" key="3">
    <source>
        <dbReference type="Proteomes" id="UP001488805"/>
    </source>
</evidence>
<dbReference type="InterPro" id="IPR001660">
    <property type="entry name" value="SAM"/>
</dbReference>
<name>A0AAW1FT68_ZOAVI</name>
<dbReference type="Gene3D" id="1.10.150.50">
    <property type="entry name" value="Transcription Factor, Ets-1"/>
    <property type="match status" value="1"/>
</dbReference>
<evidence type="ECO:0000313" key="2">
    <source>
        <dbReference type="EMBL" id="KAK9538115.1"/>
    </source>
</evidence>
<gene>
    <name evidence="2" type="ORF">VZT92_005670</name>
</gene>
<dbReference type="PROSITE" id="PS50105">
    <property type="entry name" value="SAM_DOMAIN"/>
    <property type="match status" value="1"/>
</dbReference>
<dbReference type="SUPFAM" id="SSF47769">
    <property type="entry name" value="SAM/Pointed domain"/>
    <property type="match status" value="1"/>
</dbReference>
<organism evidence="2 3">
    <name type="scientific">Zoarces viviparus</name>
    <name type="common">Viviparous eelpout</name>
    <name type="synonym">Blennius viviparus</name>
    <dbReference type="NCBI Taxonomy" id="48416"/>
    <lineage>
        <taxon>Eukaryota</taxon>
        <taxon>Metazoa</taxon>
        <taxon>Chordata</taxon>
        <taxon>Craniata</taxon>
        <taxon>Vertebrata</taxon>
        <taxon>Euteleostomi</taxon>
        <taxon>Actinopterygii</taxon>
        <taxon>Neopterygii</taxon>
        <taxon>Teleostei</taxon>
        <taxon>Neoteleostei</taxon>
        <taxon>Acanthomorphata</taxon>
        <taxon>Eupercaria</taxon>
        <taxon>Perciformes</taxon>
        <taxon>Cottioidei</taxon>
        <taxon>Zoarcales</taxon>
        <taxon>Zoarcidae</taxon>
        <taxon>Zoarcinae</taxon>
        <taxon>Zoarces</taxon>
    </lineage>
</organism>
<keyword evidence="3" id="KW-1185">Reference proteome</keyword>
<dbReference type="EMBL" id="JBCEZU010000034">
    <property type="protein sequence ID" value="KAK9538115.1"/>
    <property type="molecule type" value="Genomic_DNA"/>
</dbReference>
<comment type="caution">
    <text evidence="2">The sequence shown here is derived from an EMBL/GenBank/DDBJ whole genome shotgun (WGS) entry which is preliminary data.</text>
</comment>